<name>A0ABV2ARH7_9EUKA</name>
<evidence type="ECO:0000259" key="4">
    <source>
        <dbReference type="Pfam" id="PF04118"/>
    </source>
</evidence>
<comment type="similarity">
    <text evidence="3">Belongs to the DOP1 family.</text>
</comment>
<keyword evidence="1" id="KW-0813">Transport</keyword>
<reference evidence="5 6" key="1">
    <citation type="journal article" date="2024" name="BMC Biol.">
        <title>Comparative genomics of Ascetosporea gives new insight into the evolutionary basis for animal parasitism in Rhizaria.</title>
        <authorList>
            <person name="Hiltunen Thoren M."/>
            <person name="Onut-Brannstrom I."/>
            <person name="Alfjorden A."/>
            <person name="Peckova H."/>
            <person name="Swords F."/>
            <person name="Hooper C."/>
            <person name="Holzer A.S."/>
            <person name="Bass D."/>
            <person name="Burki F."/>
        </authorList>
    </citation>
    <scope>NUCLEOTIDE SEQUENCE [LARGE SCALE GENOMIC DNA]</scope>
    <source>
        <strain evidence="5">20-A016</strain>
    </source>
</reference>
<sequence length="134" mass="15743">MLNKVKSAFINQEKLYESEMNKILISFDQTDQWLDLVKSLKNLDIFLKEIIKIKQKNSQKTIFSFQPFLRQIFISLNKCLDSKMPSGIHQKTLETYDTFFVALNNEQIAENLAFFSFGLFNVLENASERVLDMF</sequence>
<dbReference type="InterPro" id="IPR040314">
    <property type="entry name" value="DOP1"/>
</dbReference>
<accession>A0ABV2ARH7</accession>
<keyword evidence="2" id="KW-0653">Protein transport</keyword>
<dbReference type="PANTHER" id="PTHR14042">
    <property type="entry name" value="DOPEY-RELATED"/>
    <property type="match status" value="1"/>
</dbReference>
<evidence type="ECO:0000313" key="6">
    <source>
        <dbReference type="Proteomes" id="UP001439008"/>
    </source>
</evidence>
<proteinExistence type="inferred from homology"/>
<protein>
    <recommendedName>
        <fullName evidence="4">DOP1 N-terminal domain-containing protein</fullName>
    </recommendedName>
</protein>
<evidence type="ECO:0000256" key="3">
    <source>
        <dbReference type="ARBA" id="ARBA00046326"/>
    </source>
</evidence>
<gene>
    <name evidence="5" type="ORF">MHBO_003781</name>
</gene>
<dbReference type="PANTHER" id="PTHR14042:SF24">
    <property type="entry name" value="PROTEIN DOPEY-1 HOMOLOG"/>
    <property type="match status" value="1"/>
</dbReference>
<dbReference type="InterPro" id="IPR007249">
    <property type="entry name" value="DOP1_N"/>
</dbReference>
<keyword evidence="6" id="KW-1185">Reference proteome</keyword>
<evidence type="ECO:0000256" key="1">
    <source>
        <dbReference type="ARBA" id="ARBA00022448"/>
    </source>
</evidence>
<dbReference type="Pfam" id="PF04118">
    <property type="entry name" value="Dopey_N"/>
    <property type="match status" value="1"/>
</dbReference>
<evidence type="ECO:0000313" key="5">
    <source>
        <dbReference type="EMBL" id="MES1922273.1"/>
    </source>
</evidence>
<feature type="domain" description="DOP1 N-terminal" evidence="4">
    <location>
        <begin position="12"/>
        <end position="130"/>
    </location>
</feature>
<dbReference type="Proteomes" id="UP001439008">
    <property type="component" value="Unassembled WGS sequence"/>
</dbReference>
<comment type="caution">
    <text evidence="5">The sequence shown here is derived from an EMBL/GenBank/DDBJ whole genome shotgun (WGS) entry which is preliminary data.</text>
</comment>
<organism evidence="5 6">
    <name type="scientific">Bonamia ostreae</name>
    <dbReference type="NCBI Taxonomy" id="126728"/>
    <lineage>
        <taxon>Eukaryota</taxon>
        <taxon>Sar</taxon>
        <taxon>Rhizaria</taxon>
        <taxon>Endomyxa</taxon>
        <taxon>Ascetosporea</taxon>
        <taxon>Haplosporida</taxon>
        <taxon>Bonamia</taxon>
    </lineage>
</organism>
<dbReference type="EMBL" id="JBDODL010002500">
    <property type="protein sequence ID" value="MES1922273.1"/>
    <property type="molecule type" value="Genomic_DNA"/>
</dbReference>
<evidence type="ECO:0000256" key="2">
    <source>
        <dbReference type="ARBA" id="ARBA00022927"/>
    </source>
</evidence>